<protein>
    <submittedName>
        <fullName evidence="2">Uncharacterized protein</fullName>
    </submittedName>
</protein>
<accession>A0A926L0A4</accession>
<evidence type="ECO:0000313" key="2">
    <source>
        <dbReference type="EMBL" id="MBD0419009.1"/>
    </source>
</evidence>
<dbReference type="RefSeq" id="WP_188180042.1">
    <property type="nucleotide sequence ID" value="NZ_JACVQF010000168.1"/>
</dbReference>
<feature type="compositionally biased region" description="Polar residues" evidence="1">
    <location>
        <begin position="28"/>
        <end position="40"/>
    </location>
</feature>
<reference evidence="2" key="2">
    <citation type="submission" date="2020-09" db="EMBL/GenBank/DDBJ databases">
        <authorList>
            <person name="Luo X."/>
        </authorList>
    </citation>
    <scope>NUCLEOTIDE SEQUENCE</scope>
    <source>
        <strain evidence="2">TRM S81-3</strain>
    </source>
</reference>
<organism evidence="2 3">
    <name type="scientific">Streptomyces griseicoloratus</name>
    <dbReference type="NCBI Taxonomy" id="2752516"/>
    <lineage>
        <taxon>Bacteria</taxon>
        <taxon>Bacillati</taxon>
        <taxon>Actinomycetota</taxon>
        <taxon>Actinomycetes</taxon>
        <taxon>Kitasatosporales</taxon>
        <taxon>Streptomycetaceae</taxon>
        <taxon>Streptomyces</taxon>
    </lineage>
</organism>
<sequence length="73" mass="7519">MPADAYAEADADPGGIRVLGRVDDVMNGSGTARSPSTPSARSCPHTSAKIGDHRTRKIMMPPIAVGRATAADD</sequence>
<dbReference type="Proteomes" id="UP000621210">
    <property type="component" value="Unassembled WGS sequence"/>
</dbReference>
<proteinExistence type="predicted"/>
<reference evidence="2" key="1">
    <citation type="submission" date="2020-09" db="EMBL/GenBank/DDBJ databases">
        <title>Streptomyces grisecoloratus sp. nov., isolated from cotton soil.</title>
        <authorList>
            <person name="Xing L."/>
        </authorList>
    </citation>
    <scope>NUCLEOTIDE SEQUENCE</scope>
    <source>
        <strain evidence="2">TRM S81-3</strain>
    </source>
</reference>
<evidence type="ECO:0000256" key="1">
    <source>
        <dbReference type="SAM" id="MobiDB-lite"/>
    </source>
</evidence>
<evidence type="ECO:0000313" key="3">
    <source>
        <dbReference type="Proteomes" id="UP000621210"/>
    </source>
</evidence>
<comment type="caution">
    <text evidence="2">The sequence shown here is derived from an EMBL/GenBank/DDBJ whole genome shotgun (WGS) entry which is preliminary data.</text>
</comment>
<dbReference type="AlphaFoldDB" id="A0A926L0A4"/>
<keyword evidence="3" id="KW-1185">Reference proteome</keyword>
<dbReference type="EMBL" id="JACVQF010000168">
    <property type="protein sequence ID" value="MBD0419009.1"/>
    <property type="molecule type" value="Genomic_DNA"/>
</dbReference>
<gene>
    <name evidence="2" type="ORF">H0H10_07440</name>
</gene>
<name>A0A926L0A4_9ACTN</name>
<feature type="region of interest" description="Disordered" evidence="1">
    <location>
        <begin position="27"/>
        <end position="49"/>
    </location>
</feature>